<dbReference type="KEGG" id="bgoe:IFJ75_05900"/>
<dbReference type="Proteomes" id="UP000663918">
    <property type="component" value="Chromosome"/>
</dbReference>
<keyword evidence="2" id="KW-1133">Transmembrane helix</keyword>
<gene>
    <name evidence="3" type="ORF">IFJ75_05900</name>
</gene>
<accession>A0A975C3H9</accession>
<evidence type="ECO:0000313" key="4">
    <source>
        <dbReference type="Proteomes" id="UP000663918"/>
    </source>
</evidence>
<sequence>MSVQALKPSGRPPAWSGRSREMRRAAILAGSVALHALVLGLIGLGLLETRRDKTVVDDRAVYVELEPRPLLQGETARIPRSAQARPADAPPLTRSLSRLFVPPRLKDEDEDRPSPPSTRAAGVPAAGAPAPPAEATPWTYRPESLGAAVGRTMRTGAGGCRIMDGHLSPTEQAICDERFNEGAAEAGRRHPPGGRTLTPSEQRREARFAAEGRRALEQYEGRRAPLRPGGGNVSSGDCPGGNLGIGCAGANLDPSMREGATSTIRQGSNRTPGDQHRPLPGHEPN</sequence>
<keyword evidence="2" id="KW-0472">Membrane</keyword>
<evidence type="ECO:0000256" key="2">
    <source>
        <dbReference type="SAM" id="Phobius"/>
    </source>
</evidence>
<feature type="region of interest" description="Disordered" evidence="1">
    <location>
        <begin position="248"/>
        <end position="285"/>
    </location>
</feature>
<proteinExistence type="predicted"/>
<keyword evidence="4" id="KW-1185">Reference proteome</keyword>
<keyword evidence="2" id="KW-0812">Transmembrane</keyword>
<feature type="region of interest" description="Disordered" evidence="1">
    <location>
        <begin position="74"/>
        <end position="138"/>
    </location>
</feature>
<feature type="region of interest" description="Disordered" evidence="1">
    <location>
        <begin position="183"/>
        <end position="203"/>
    </location>
</feature>
<dbReference type="EMBL" id="CP062222">
    <property type="protein sequence ID" value="QTC92414.1"/>
    <property type="molecule type" value="Genomic_DNA"/>
</dbReference>
<feature type="compositionally biased region" description="Polar residues" evidence="1">
    <location>
        <begin position="260"/>
        <end position="272"/>
    </location>
</feature>
<evidence type="ECO:0000256" key="1">
    <source>
        <dbReference type="SAM" id="MobiDB-lite"/>
    </source>
</evidence>
<evidence type="ECO:0000313" key="3">
    <source>
        <dbReference type="EMBL" id="QTC92414.1"/>
    </source>
</evidence>
<name>A0A975C3H9_9CAUL</name>
<feature type="transmembrane region" description="Helical" evidence="2">
    <location>
        <begin position="25"/>
        <end position="47"/>
    </location>
</feature>
<organism evidence="3 4">
    <name type="scientific">Brevundimonas goettingensis</name>
    <dbReference type="NCBI Taxonomy" id="2774190"/>
    <lineage>
        <taxon>Bacteria</taxon>
        <taxon>Pseudomonadati</taxon>
        <taxon>Pseudomonadota</taxon>
        <taxon>Alphaproteobacteria</taxon>
        <taxon>Caulobacterales</taxon>
        <taxon>Caulobacteraceae</taxon>
        <taxon>Brevundimonas</taxon>
    </lineage>
</organism>
<reference evidence="3" key="1">
    <citation type="submission" date="2020-09" db="EMBL/GenBank/DDBJ databases">
        <title>Brevundimonas sp. LVF2 isolated from a puddle in Goettingen, Germany.</title>
        <authorList>
            <person name="Friedrich I."/>
            <person name="Klassen A."/>
            <person name="Hannes N."/>
            <person name="Schneider D."/>
            <person name="Hertel R."/>
            <person name="Daniel R."/>
        </authorList>
    </citation>
    <scope>NUCLEOTIDE SEQUENCE</scope>
    <source>
        <strain evidence="3">LVF2</strain>
    </source>
</reference>
<protein>
    <submittedName>
        <fullName evidence="3">Uncharacterized protein</fullName>
    </submittedName>
</protein>
<dbReference type="AlphaFoldDB" id="A0A975C3H9"/>